<gene>
    <name evidence="8 10" type="primary">proB</name>
    <name evidence="10" type="ordered locus">PSMK_14950</name>
</gene>
<keyword evidence="11" id="KW-1185">Reference proteome</keyword>
<dbReference type="InterPro" id="IPR005715">
    <property type="entry name" value="Glu_5kinase/COase_Synthase"/>
</dbReference>
<evidence type="ECO:0000256" key="1">
    <source>
        <dbReference type="ARBA" id="ARBA00022490"/>
    </source>
</evidence>
<dbReference type="AlphaFoldDB" id="I0IEG6"/>
<comment type="subcellular location">
    <subcellularLocation>
        <location evidence="8">Cytoplasm</location>
    </subcellularLocation>
</comment>
<name>I0IEG6_PHYMF</name>
<keyword evidence="4 8" id="KW-0808">Transferase</keyword>
<dbReference type="InterPro" id="IPR001048">
    <property type="entry name" value="Asp/Glu/Uridylate_kinase"/>
</dbReference>
<dbReference type="eggNOG" id="COG0263">
    <property type="taxonomic scope" value="Bacteria"/>
</dbReference>
<evidence type="ECO:0000256" key="5">
    <source>
        <dbReference type="ARBA" id="ARBA00022741"/>
    </source>
</evidence>
<dbReference type="NCBIfam" id="TIGR01027">
    <property type="entry name" value="proB"/>
    <property type="match status" value="1"/>
</dbReference>
<dbReference type="PIRSF" id="PIRSF000729">
    <property type="entry name" value="GK"/>
    <property type="match status" value="1"/>
</dbReference>
<dbReference type="KEGG" id="phm:PSMK_14950"/>
<dbReference type="GO" id="GO:0055129">
    <property type="term" value="P:L-proline biosynthetic process"/>
    <property type="evidence" value="ECO:0007669"/>
    <property type="project" value="UniProtKB-UniRule"/>
</dbReference>
<dbReference type="EC" id="2.7.2.11" evidence="8"/>
<keyword evidence="3 8" id="KW-0641">Proline biosynthesis</keyword>
<dbReference type="Gene3D" id="2.30.130.10">
    <property type="entry name" value="PUA domain"/>
    <property type="match status" value="1"/>
</dbReference>
<dbReference type="Gene3D" id="3.40.1160.10">
    <property type="entry name" value="Acetylglutamate kinase-like"/>
    <property type="match status" value="1"/>
</dbReference>
<dbReference type="OrthoDB" id="9804434at2"/>
<comment type="similarity">
    <text evidence="8">Belongs to the glutamate 5-kinase family.</text>
</comment>
<evidence type="ECO:0000256" key="6">
    <source>
        <dbReference type="ARBA" id="ARBA00022777"/>
    </source>
</evidence>
<dbReference type="UniPathway" id="UPA00098">
    <property type="reaction ID" value="UER00359"/>
</dbReference>
<protein>
    <recommendedName>
        <fullName evidence="8">Glutamate 5-kinase</fullName>
        <ecNumber evidence="8">2.7.2.11</ecNumber>
    </recommendedName>
    <alternativeName>
        <fullName evidence="8">Gamma-glutamyl kinase</fullName>
        <shortName evidence="8">GK</shortName>
    </alternativeName>
</protein>
<keyword evidence="6 8" id="KW-0418">Kinase</keyword>
<evidence type="ECO:0000256" key="8">
    <source>
        <dbReference type="HAMAP-Rule" id="MF_00456"/>
    </source>
</evidence>
<accession>I0IEG6</accession>
<dbReference type="PRINTS" id="PR00474">
    <property type="entry name" value="GLU5KINASE"/>
</dbReference>
<feature type="binding site" evidence="8">
    <location>
        <position position="151"/>
    </location>
    <ligand>
        <name>substrate</name>
    </ligand>
</feature>
<dbReference type="PROSITE" id="PS00902">
    <property type="entry name" value="GLUTAMATE_5_KINASE"/>
    <property type="match status" value="1"/>
</dbReference>
<keyword evidence="2 8" id="KW-0028">Amino-acid biosynthesis</keyword>
<evidence type="ECO:0000256" key="2">
    <source>
        <dbReference type="ARBA" id="ARBA00022605"/>
    </source>
</evidence>
<dbReference type="InterPro" id="IPR036393">
    <property type="entry name" value="AceGlu_kinase-like_sf"/>
</dbReference>
<keyword evidence="1 8" id="KW-0963">Cytoplasm</keyword>
<comment type="function">
    <text evidence="8">Catalyzes the transfer of a phosphate group to glutamate to form L-glutamate 5-phosphate.</text>
</comment>
<reference evidence="10 11" key="1">
    <citation type="submission" date="2012-02" db="EMBL/GenBank/DDBJ databases">
        <title>Complete genome sequence of Phycisphaera mikurensis NBRC 102666.</title>
        <authorList>
            <person name="Ankai A."/>
            <person name="Hosoyama A."/>
            <person name="Terui Y."/>
            <person name="Sekine M."/>
            <person name="Fukai R."/>
            <person name="Kato Y."/>
            <person name="Nakamura S."/>
            <person name="Yamada-Narita S."/>
            <person name="Kawakoshi A."/>
            <person name="Fukunaga Y."/>
            <person name="Yamazaki S."/>
            <person name="Fujita N."/>
        </authorList>
    </citation>
    <scope>NUCLEOTIDE SEQUENCE [LARGE SCALE GENOMIC DNA]</scope>
    <source>
        <strain evidence="11">NBRC 102666 / KCTC 22515 / FYK2301M01</strain>
    </source>
</reference>
<dbReference type="InterPro" id="IPR002478">
    <property type="entry name" value="PUA"/>
</dbReference>
<dbReference type="EMBL" id="AP012338">
    <property type="protein sequence ID" value="BAM03654.1"/>
    <property type="molecule type" value="Genomic_DNA"/>
</dbReference>
<dbReference type="InterPro" id="IPR036974">
    <property type="entry name" value="PUA_sf"/>
</dbReference>
<evidence type="ECO:0000313" key="11">
    <source>
        <dbReference type="Proteomes" id="UP000007881"/>
    </source>
</evidence>
<feature type="binding site" evidence="8">
    <location>
        <position position="15"/>
    </location>
    <ligand>
        <name>ATP</name>
        <dbReference type="ChEBI" id="CHEBI:30616"/>
    </ligand>
</feature>
<dbReference type="STRING" id="1142394.PSMK_14950"/>
<dbReference type="InterPro" id="IPR001057">
    <property type="entry name" value="Glu/AcGlu_kinase"/>
</dbReference>
<comment type="catalytic activity">
    <reaction evidence="8">
        <text>L-glutamate + ATP = L-glutamyl 5-phosphate + ADP</text>
        <dbReference type="Rhea" id="RHEA:14877"/>
        <dbReference type="ChEBI" id="CHEBI:29985"/>
        <dbReference type="ChEBI" id="CHEBI:30616"/>
        <dbReference type="ChEBI" id="CHEBI:58274"/>
        <dbReference type="ChEBI" id="CHEBI:456216"/>
        <dbReference type="EC" id="2.7.2.11"/>
    </reaction>
</comment>
<feature type="binding site" evidence="8">
    <location>
        <begin position="218"/>
        <end position="224"/>
    </location>
    <ligand>
        <name>ATP</name>
        <dbReference type="ChEBI" id="CHEBI:30616"/>
    </ligand>
</feature>
<evidence type="ECO:0000256" key="3">
    <source>
        <dbReference type="ARBA" id="ARBA00022650"/>
    </source>
</evidence>
<evidence type="ECO:0000313" key="10">
    <source>
        <dbReference type="EMBL" id="BAM03654.1"/>
    </source>
</evidence>
<dbReference type="SMART" id="SM00359">
    <property type="entry name" value="PUA"/>
    <property type="match status" value="1"/>
</dbReference>
<dbReference type="SUPFAM" id="SSF53633">
    <property type="entry name" value="Carbamate kinase-like"/>
    <property type="match status" value="1"/>
</dbReference>
<dbReference type="Pfam" id="PF01472">
    <property type="entry name" value="PUA"/>
    <property type="match status" value="1"/>
</dbReference>
<feature type="domain" description="PUA" evidence="9">
    <location>
        <begin position="286"/>
        <end position="366"/>
    </location>
</feature>
<dbReference type="Proteomes" id="UP000007881">
    <property type="component" value="Chromosome"/>
</dbReference>
<comment type="pathway">
    <text evidence="8">Amino-acid biosynthesis; L-proline biosynthesis; L-glutamate 5-semialdehyde from L-glutamate: step 1/2.</text>
</comment>
<dbReference type="GO" id="GO:0003723">
    <property type="term" value="F:RNA binding"/>
    <property type="evidence" value="ECO:0007669"/>
    <property type="project" value="InterPro"/>
</dbReference>
<evidence type="ECO:0000256" key="4">
    <source>
        <dbReference type="ARBA" id="ARBA00022679"/>
    </source>
</evidence>
<sequence length="378" mass="39044">MPRTALTNAREIVVKIGSQLLATARRPRGGGEPRLAVDTRFIGAIARQVAGLHADGRRVTLVSSGAIAAGCAELGRADRPTDVADAQAVAAVGQRRLMTHWHDAFARVGLGVGQVLLTRTDFDDRLRFLNLHNCVTRLQAMDCVPIANENDTVAVEELRFGDNDLLAALLSNAVHADALVILSGVAGLLDGGGAVIPEVSDLLAASAQVRADRSGWGSGGMGTKIDAARIVVGAGATCVIAGGRQRDVVARVLAGEAEDAGTLFVPAARRLDARRRWIGLTARPAGGVTVDAGAARALAGGGASLLASGITATTGAFDRGDVLLVRDAAGRELARGLSNYAAAEVRLLQGRQSGDFARILGRPAYSAVIHRDSLVLTG</sequence>
<dbReference type="RefSeq" id="WP_014436872.1">
    <property type="nucleotide sequence ID" value="NC_017080.1"/>
</dbReference>
<feature type="binding site" evidence="8">
    <location>
        <position position="163"/>
    </location>
    <ligand>
        <name>substrate</name>
    </ligand>
</feature>
<organism evidence="10 11">
    <name type="scientific">Phycisphaera mikurensis (strain NBRC 102666 / KCTC 22515 / FYK2301M01)</name>
    <dbReference type="NCBI Taxonomy" id="1142394"/>
    <lineage>
        <taxon>Bacteria</taxon>
        <taxon>Pseudomonadati</taxon>
        <taxon>Planctomycetota</taxon>
        <taxon>Phycisphaerae</taxon>
        <taxon>Phycisphaerales</taxon>
        <taxon>Phycisphaeraceae</taxon>
        <taxon>Phycisphaera</taxon>
    </lineage>
</organism>
<keyword evidence="5 8" id="KW-0547">Nucleotide-binding</keyword>
<dbReference type="CDD" id="cd21157">
    <property type="entry name" value="PUA_G5K"/>
    <property type="match status" value="1"/>
</dbReference>
<dbReference type="Pfam" id="PF00696">
    <property type="entry name" value="AA_kinase"/>
    <property type="match status" value="1"/>
</dbReference>
<dbReference type="InterPro" id="IPR011529">
    <property type="entry name" value="Glu_5kinase"/>
</dbReference>
<dbReference type="HOGENOM" id="CLU_025400_2_0_0"/>
<proteinExistence type="inferred from homology"/>
<comment type="caution">
    <text evidence="8">Lacks conserved residue(s) required for the propagation of feature annotation.</text>
</comment>
<keyword evidence="7 8" id="KW-0067">ATP-binding</keyword>
<evidence type="ECO:0000259" key="9">
    <source>
        <dbReference type="SMART" id="SM00359"/>
    </source>
</evidence>
<dbReference type="PROSITE" id="PS50890">
    <property type="entry name" value="PUA"/>
    <property type="match status" value="1"/>
</dbReference>
<dbReference type="HAMAP" id="MF_00456">
    <property type="entry name" value="ProB"/>
    <property type="match status" value="1"/>
</dbReference>
<dbReference type="GO" id="GO:0005524">
    <property type="term" value="F:ATP binding"/>
    <property type="evidence" value="ECO:0007669"/>
    <property type="project" value="UniProtKB-KW"/>
</dbReference>
<dbReference type="InterPro" id="IPR015947">
    <property type="entry name" value="PUA-like_sf"/>
</dbReference>
<dbReference type="FunFam" id="3.40.1160.10:FF:000006">
    <property type="entry name" value="Glutamate 5-kinase"/>
    <property type="match status" value="1"/>
</dbReference>
<evidence type="ECO:0000256" key="7">
    <source>
        <dbReference type="ARBA" id="ARBA00022840"/>
    </source>
</evidence>
<feature type="binding site" evidence="8">
    <location>
        <position position="64"/>
    </location>
    <ligand>
        <name>substrate</name>
    </ligand>
</feature>
<dbReference type="GO" id="GO:0004349">
    <property type="term" value="F:glutamate 5-kinase activity"/>
    <property type="evidence" value="ECO:0007669"/>
    <property type="project" value="UniProtKB-UniRule"/>
</dbReference>
<dbReference type="GO" id="GO:0005829">
    <property type="term" value="C:cytosol"/>
    <property type="evidence" value="ECO:0007669"/>
    <property type="project" value="TreeGrafter"/>
</dbReference>
<dbReference type="InterPro" id="IPR019797">
    <property type="entry name" value="Glutamate_5-kinase_CS"/>
</dbReference>
<dbReference type="PANTHER" id="PTHR43654">
    <property type="entry name" value="GLUTAMATE 5-KINASE"/>
    <property type="match status" value="1"/>
</dbReference>
<dbReference type="PANTHER" id="PTHR43654:SF1">
    <property type="entry name" value="ISOPENTENYL PHOSPHATE KINASE"/>
    <property type="match status" value="1"/>
</dbReference>
<dbReference type="SUPFAM" id="SSF88697">
    <property type="entry name" value="PUA domain-like"/>
    <property type="match status" value="1"/>
</dbReference>